<accession>X1QZS1</accession>
<evidence type="ECO:0000313" key="1">
    <source>
        <dbReference type="EMBL" id="GAI74017.1"/>
    </source>
</evidence>
<sequence length="39" mass="4336">IWEGKVPFSAAGRSAINKRLPPQALGLLLQLYEQLTLNE</sequence>
<feature type="non-terminal residue" evidence="1">
    <location>
        <position position="1"/>
    </location>
</feature>
<proteinExistence type="predicted"/>
<dbReference type="AlphaFoldDB" id="X1QZS1"/>
<organism evidence="1">
    <name type="scientific">marine sediment metagenome</name>
    <dbReference type="NCBI Taxonomy" id="412755"/>
    <lineage>
        <taxon>unclassified sequences</taxon>
        <taxon>metagenomes</taxon>
        <taxon>ecological metagenomes</taxon>
    </lineage>
</organism>
<name>X1QZS1_9ZZZZ</name>
<gene>
    <name evidence="1" type="ORF">S12H4_23972</name>
</gene>
<reference evidence="1" key="1">
    <citation type="journal article" date="2014" name="Front. Microbiol.">
        <title>High frequency of phylogenetically diverse reductive dehalogenase-homologous genes in deep subseafloor sedimentary metagenomes.</title>
        <authorList>
            <person name="Kawai M."/>
            <person name="Futagami T."/>
            <person name="Toyoda A."/>
            <person name="Takaki Y."/>
            <person name="Nishi S."/>
            <person name="Hori S."/>
            <person name="Arai W."/>
            <person name="Tsubouchi T."/>
            <person name="Morono Y."/>
            <person name="Uchiyama I."/>
            <person name="Ito T."/>
            <person name="Fujiyama A."/>
            <person name="Inagaki F."/>
            <person name="Takami H."/>
        </authorList>
    </citation>
    <scope>NUCLEOTIDE SEQUENCE</scope>
    <source>
        <strain evidence="1">Expedition CK06-06</strain>
    </source>
</reference>
<protein>
    <submittedName>
        <fullName evidence="1">Uncharacterized protein</fullName>
    </submittedName>
</protein>
<comment type="caution">
    <text evidence="1">The sequence shown here is derived from an EMBL/GenBank/DDBJ whole genome shotgun (WGS) entry which is preliminary data.</text>
</comment>
<dbReference type="EMBL" id="BARW01012869">
    <property type="protein sequence ID" value="GAI74017.1"/>
    <property type="molecule type" value="Genomic_DNA"/>
</dbReference>